<dbReference type="AlphaFoldDB" id="A0A5N7DPV2"/>
<dbReference type="EMBL" id="ML736744">
    <property type="protein sequence ID" value="KAE8408335.1"/>
    <property type="molecule type" value="Genomic_DNA"/>
</dbReference>
<dbReference type="Gene3D" id="1.10.630.10">
    <property type="entry name" value="Cytochrome P450"/>
    <property type="match status" value="1"/>
</dbReference>
<name>A0A5N7DPV2_9EURO</name>
<evidence type="ECO:0000256" key="3">
    <source>
        <dbReference type="ARBA" id="ARBA00022723"/>
    </source>
</evidence>
<comment type="similarity">
    <text evidence="2">Belongs to the cytochrome P450 family.</text>
</comment>
<accession>A0A5N7DPV2</accession>
<dbReference type="InterPro" id="IPR036396">
    <property type="entry name" value="Cyt_P450_sf"/>
</dbReference>
<evidence type="ECO:0000256" key="4">
    <source>
        <dbReference type="ARBA" id="ARBA00023002"/>
    </source>
</evidence>
<dbReference type="PANTHER" id="PTHR46206">
    <property type="entry name" value="CYTOCHROME P450"/>
    <property type="match status" value="1"/>
</dbReference>
<dbReference type="Pfam" id="PF00067">
    <property type="entry name" value="p450"/>
    <property type="match status" value="1"/>
</dbReference>
<evidence type="ECO:0000313" key="9">
    <source>
        <dbReference type="Proteomes" id="UP000325579"/>
    </source>
</evidence>
<keyword evidence="4" id="KW-0560">Oxidoreductase</keyword>
<evidence type="ECO:0000256" key="2">
    <source>
        <dbReference type="ARBA" id="ARBA00010617"/>
    </source>
</evidence>
<evidence type="ECO:0000256" key="5">
    <source>
        <dbReference type="ARBA" id="ARBA00023004"/>
    </source>
</evidence>
<evidence type="ECO:0000313" key="8">
    <source>
        <dbReference type="EMBL" id="KAE8408335.1"/>
    </source>
</evidence>
<evidence type="ECO:0000256" key="6">
    <source>
        <dbReference type="ARBA" id="ARBA00023033"/>
    </source>
</evidence>
<feature type="binding site" description="axial binding residue" evidence="7">
    <location>
        <position position="542"/>
    </location>
    <ligand>
        <name>heme</name>
        <dbReference type="ChEBI" id="CHEBI:30413"/>
    </ligand>
    <ligandPart>
        <name>Fe</name>
        <dbReference type="ChEBI" id="CHEBI:18248"/>
    </ligandPart>
</feature>
<dbReference type="GO" id="GO:0005506">
    <property type="term" value="F:iron ion binding"/>
    <property type="evidence" value="ECO:0007669"/>
    <property type="project" value="InterPro"/>
</dbReference>
<proteinExistence type="inferred from homology"/>
<keyword evidence="9" id="KW-1185">Reference proteome</keyword>
<keyword evidence="5 7" id="KW-0408">Iron</keyword>
<evidence type="ECO:0000256" key="1">
    <source>
        <dbReference type="ARBA" id="ARBA00001971"/>
    </source>
</evidence>
<dbReference type="SUPFAM" id="SSF48264">
    <property type="entry name" value="Cytochrome P450"/>
    <property type="match status" value="1"/>
</dbReference>
<keyword evidence="6" id="KW-0503">Monooxygenase</keyword>
<comment type="cofactor">
    <cofactor evidence="1 7">
        <name>heme</name>
        <dbReference type="ChEBI" id="CHEBI:30413"/>
    </cofactor>
</comment>
<keyword evidence="7" id="KW-0349">Heme</keyword>
<dbReference type="Proteomes" id="UP000325579">
    <property type="component" value="Unassembled WGS sequence"/>
</dbReference>
<dbReference type="GO" id="GO:0019748">
    <property type="term" value="P:secondary metabolic process"/>
    <property type="evidence" value="ECO:0007669"/>
    <property type="project" value="UniProtKB-ARBA"/>
</dbReference>
<dbReference type="GO" id="GO:0004497">
    <property type="term" value="F:monooxygenase activity"/>
    <property type="evidence" value="ECO:0007669"/>
    <property type="project" value="UniProtKB-KW"/>
</dbReference>
<organism evidence="8 9">
    <name type="scientific">Aspergillus pseudonomiae</name>
    <dbReference type="NCBI Taxonomy" id="1506151"/>
    <lineage>
        <taxon>Eukaryota</taxon>
        <taxon>Fungi</taxon>
        <taxon>Dikarya</taxon>
        <taxon>Ascomycota</taxon>
        <taxon>Pezizomycotina</taxon>
        <taxon>Eurotiomycetes</taxon>
        <taxon>Eurotiomycetidae</taxon>
        <taxon>Eurotiales</taxon>
        <taxon>Aspergillaceae</taxon>
        <taxon>Aspergillus</taxon>
        <taxon>Aspergillus subgen. Circumdati</taxon>
    </lineage>
</organism>
<dbReference type="CDD" id="cd11041">
    <property type="entry name" value="CYP503A1-like"/>
    <property type="match status" value="1"/>
</dbReference>
<reference evidence="8 9" key="1">
    <citation type="submission" date="2019-04" db="EMBL/GenBank/DDBJ databases">
        <authorList>
            <consortium name="DOE Joint Genome Institute"/>
            <person name="Mondo S."/>
            <person name="Kjaerbolling I."/>
            <person name="Vesth T."/>
            <person name="Frisvad J.C."/>
            <person name="Nybo J.L."/>
            <person name="Theobald S."/>
            <person name="Kildgaard S."/>
            <person name="Isbrandt T."/>
            <person name="Kuo A."/>
            <person name="Sato A."/>
            <person name="Lyhne E.K."/>
            <person name="Kogle M.E."/>
            <person name="Wiebenga A."/>
            <person name="Kun R.S."/>
            <person name="Lubbers R.J."/>
            <person name="Makela M.R."/>
            <person name="Barry K."/>
            <person name="Chovatia M."/>
            <person name="Clum A."/>
            <person name="Daum C."/>
            <person name="Haridas S."/>
            <person name="He G."/>
            <person name="LaButti K."/>
            <person name="Lipzen A."/>
            <person name="Riley R."/>
            <person name="Salamov A."/>
            <person name="Simmons B.A."/>
            <person name="Magnuson J.K."/>
            <person name="Henrissat B."/>
            <person name="Mortensen U.H."/>
            <person name="Larsen T.O."/>
            <person name="Devries R.P."/>
            <person name="Grigoriev I.V."/>
            <person name="Machida M."/>
            <person name="Baker S.E."/>
            <person name="Andersen M.R."/>
            <person name="Cantor M.N."/>
            <person name="Hua S.X."/>
        </authorList>
    </citation>
    <scope>NUCLEOTIDE SEQUENCE [LARGE SCALE GENOMIC DNA]</scope>
    <source>
        <strain evidence="8 9">CBS 119388</strain>
    </source>
</reference>
<keyword evidence="3 7" id="KW-0479">Metal-binding</keyword>
<dbReference type="GeneID" id="43674817"/>
<gene>
    <name evidence="8" type="ORF">BDV37DRAFT_296492</name>
</gene>
<dbReference type="GO" id="GO:0016705">
    <property type="term" value="F:oxidoreductase activity, acting on paired donors, with incorporation or reduction of molecular oxygen"/>
    <property type="evidence" value="ECO:0007669"/>
    <property type="project" value="InterPro"/>
</dbReference>
<dbReference type="RefSeq" id="XP_031945654.1">
    <property type="nucleotide sequence ID" value="XM_032090126.1"/>
</dbReference>
<sequence length="601" mass="68571">MVALIVQTAEIFTEAQLADDVKGTEADPFLDINTLSSVLGLGSELGDHLVDVGGHERLLHGQGLAAEGVSIGLAESRMVRISRVKDAHGLPRPWSDPWYRYLVAVASIALVYFITQPWLRTKVGNAAFKAPFVGIRYAWLARFQFFLSAQSILEQGYTKYKDRPWKLTGNDVLVLPQKYLEEIRKLPPNRANAMKANLDNMQGKYTHLEVLNSTRLFVNVLKWKVNPQLAILVPTVRKELDAAFAHELPPTINEEEWTSVPAFHTLHRIVGRISARIFGGRELRDDNRWVASAEGYLNNIFITAISIRLVPSGLKTIASWLLPCSWEISWRFWRAKRILLPYIRYRKQIYAERRDEIERKGKSEFPDVLQYLIEAAEGKDAEPLRLASMVLALSLASNHTTAMALTETLYDLCAYPEYQDELRQEVLEALDSDGGWKKTTLLRMRKLDSFMKESQRMNPPSLMGYKRQFTDSIDLSDGLHLPAGTHIEFPIVPIQQDSVENPTRFDGLRYYRLRQNPGETYRHQFATTSPTSLHFGHGQNSCPGRFMASNVIKMVLGTLLTEFEFKLQEPGRPKGLNPFEFNFPSHTARLMLRRRRQTGEV</sequence>
<dbReference type="GO" id="GO:0020037">
    <property type="term" value="F:heme binding"/>
    <property type="evidence" value="ECO:0007669"/>
    <property type="project" value="InterPro"/>
</dbReference>
<dbReference type="OrthoDB" id="1844152at2759"/>
<evidence type="ECO:0000256" key="7">
    <source>
        <dbReference type="PIRSR" id="PIRSR602403-1"/>
    </source>
</evidence>
<dbReference type="InterPro" id="IPR002403">
    <property type="entry name" value="Cyt_P450_E_grp-IV"/>
</dbReference>
<protein>
    <submittedName>
        <fullName evidence="8">Putative cytochrome P450</fullName>
    </submittedName>
</protein>
<dbReference type="InterPro" id="IPR001128">
    <property type="entry name" value="Cyt_P450"/>
</dbReference>
<dbReference type="PRINTS" id="PR00465">
    <property type="entry name" value="EP450IV"/>
</dbReference>
<dbReference type="PANTHER" id="PTHR46206:SF6">
    <property type="entry name" value="CYTOCHROME P450 MONOOXYGENASE AN1598-RELATED"/>
    <property type="match status" value="1"/>
</dbReference>